<evidence type="ECO:0000313" key="2">
    <source>
        <dbReference type="Proteomes" id="UP000268857"/>
    </source>
</evidence>
<comment type="caution">
    <text evidence="1">The sequence shown here is derived from an EMBL/GenBank/DDBJ whole genome shotgun (WGS) entry which is preliminary data.</text>
</comment>
<protein>
    <submittedName>
        <fullName evidence="1">Uncharacterized protein</fullName>
    </submittedName>
</protein>
<reference evidence="1 2" key="1">
    <citation type="journal article" date="2019" name="Genome Biol. Evol.">
        <title>Day and night: Metabolic profiles and evolutionary relationships of six axenic non-marine cyanobacteria.</title>
        <authorList>
            <person name="Will S.E."/>
            <person name="Henke P."/>
            <person name="Boedeker C."/>
            <person name="Huang S."/>
            <person name="Brinkmann H."/>
            <person name="Rohde M."/>
            <person name="Jarek M."/>
            <person name="Friedl T."/>
            <person name="Seufert S."/>
            <person name="Schumacher M."/>
            <person name="Overmann J."/>
            <person name="Neumann-Schaal M."/>
            <person name="Petersen J."/>
        </authorList>
    </citation>
    <scope>NUCLEOTIDE SEQUENCE [LARGE SCALE GENOMIC DNA]</scope>
    <source>
        <strain evidence="1 2">PCC 6912</strain>
    </source>
</reference>
<organism evidence="1 2">
    <name type="scientific">Chlorogloeopsis fritschii PCC 6912</name>
    <dbReference type="NCBI Taxonomy" id="211165"/>
    <lineage>
        <taxon>Bacteria</taxon>
        <taxon>Bacillati</taxon>
        <taxon>Cyanobacteriota</taxon>
        <taxon>Cyanophyceae</taxon>
        <taxon>Nostocales</taxon>
        <taxon>Chlorogloeopsidaceae</taxon>
        <taxon>Chlorogloeopsis</taxon>
    </lineage>
</organism>
<dbReference type="AlphaFoldDB" id="A0A3S0Y232"/>
<dbReference type="EMBL" id="RSCJ01000006">
    <property type="protein sequence ID" value="RUR83668.1"/>
    <property type="molecule type" value="Genomic_DNA"/>
</dbReference>
<name>A0A3S0Y232_CHLFR</name>
<proteinExistence type="predicted"/>
<dbReference type="RefSeq" id="WP_016877528.1">
    <property type="nucleotide sequence ID" value="NZ_AJLN01000016.1"/>
</dbReference>
<dbReference type="Proteomes" id="UP000268857">
    <property type="component" value="Unassembled WGS sequence"/>
</dbReference>
<evidence type="ECO:0000313" key="1">
    <source>
        <dbReference type="EMBL" id="RUR83668.1"/>
    </source>
</evidence>
<gene>
    <name evidence="1" type="ORF">PCC6912_19110</name>
</gene>
<sequence>MLDAELITNQELEQLKIGVSSLVHLVSAYSDHQATLAKAQPATNLLDKILK</sequence>
<accession>A0A3S0Y232</accession>
<keyword evidence="2" id="KW-1185">Reference proteome</keyword>